<dbReference type="KEGG" id="ares:IWH25_08075"/>
<accession>A0A974SRP5</accession>
<gene>
    <name evidence="2" type="ORF">IWH25_08075</name>
</gene>
<dbReference type="Proteomes" id="UP000663444">
    <property type="component" value="Chromosome"/>
</dbReference>
<feature type="signal peptide" evidence="1">
    <location>
        <begin position="1"/>
        <end position="19"/>
    </location>
</feature>
<feature type="chain" id="PRO_5037284659" description="DUF4148 domain-containing protein" evidence="1">
    <location>
        <begin position="20"/>
        <end position="100"/>
    </location>
</feature>
<dbReference type="EMBL" id="CP064781">
    <property type="protein sequence ID" value="QRJ65275.1"/>
    <property type="molecule type" value="Genomic_DNA"/>
</dbReference>
<keyword evidence="3" id="KW-1185">Reference proteome</keyword>
<sequence>MRAVVVAFALAAASAAAGAELDRTPLAATTAQGDAVRLHPNGRWEFVDAEKAAQARELAAQYPENRVRPVDAQGGAFGIGRTIMPGDKDYNRGSLSGKGR</sequence>
<keyword evidence="1" id="KW-0732">Signal</keyword>
<evidence type="ECO:0000313" key="3">
    <source>
        <dbReference type="Proteomes" id="UP000663444"/>
    </source>
</evidence>
<protein>
    <recommendedName>
        <fullName evidence="4">DUF4148 domain-containing protein</fullName>
    </recommendedName>
</protein>
<reference evidence="2" key="1">
    <citation type="submission" date="2020-11" db="EMBL/GenBank/DDBJ databases">
        <title>Azospira restricta DSM 18626 genome sequence.</title>
        <authorList>
            <person name="Moe W.M."/>
        </authorList>
    </citation>
    <scope>NUCLEOTIDE SEQUENCE</scope>
    <source>
        <strain evidence="2">DSM 18626</strain>
    </source>
</reference>
<name>A0A974SRP5_9RHOO</name>
<evidence type="ECO:0000313" key="2">
    <source>
        <dbReference type="EMBL" id="QRJ65275.1"/>
    </source>
</evidence>
<evidence type="ECO:0000256" key="1">
    <source>
        <dbReference type="SAM" id="SignalP"/>
    </source>
</evidence>
<dbReference type="AlphaFoldDB" id="A0A974SRP5"/>
<evidence type="ECO:0008006" key="4">
    <source>
        <dbReference type="Google" id="ProtNLM"/>
    </source>
</evidence>
<dbReference type="RefSeq" id="WP_203388801.1">
    <property type="nucleotide sequence ID" value="NZ_CP064781.1"/>
</dbReference>
<proteinExistence type="predicted"/>
<organism evidence="2 3">
    <name type="scientific">Azospira restricta</name>
    <dbReference type="NCBI Taxonomy" id="404405"/>
    <lineage>
        <taxon>Bacteria</taxon>
        <taxon>Pseudomonadati</taxon>
        <taxon>Pseudomonadota</taxon>
        <taxon>Betaproteobacteria</taxon>
        <taxon>Rhodocyclales</taxon>
        <taxon>Rhodocyclaceae</taxon>
        <taxon>Azospira</taxon>
    </lineage>
</organism>